<dbReference type="PRINTS" id="PR00385">
    <property type="entry name" value="P450"/>
</dbReference>
<evidence type="ECO:0000256" key="1">
    <source>
        <dbReference type="ARBA" id="ARBA00001971"/>
    </source>
</evidence>
<evidence type="ECO:0000256" key="15">
    <source>
        <dbReference type="RuleBase" id="RU000461"/>
    </source>
</evidence>
<dbReference type="SUPFAM" id="SSF48264">
    <property type="entry name" value="Cytochrome P450"/>
    <property type="match status" value="1"/>
</dbReference>
<evidence type="ECO:0000313" key="17">
    <source>
        <dbReference type="EMBL" id="KAL0893431.1"/>
    </source>
</evidence>
<dbReference type="InterPro" id="IPR001128">
    <property type="entry name" value="Cyt_P450"/>
</dbReference>
<keyword evidence="6 15" id="KW-0349">Heme</keyword>
<dbReference type="PRINTS" id="PR00463">
    <property type="entry name" value="EP450I"/>
</dbReference>
<feature type="transmembrane region" description="Helical" evidence="16">
    <location>
        <begin position="6"/>
        <end position="22"/>
    </location>
</feature>
<dbReference type="PANTHER" id="PTHR24292:SF54">
    <property type="entry name" value="CYP9F3-RELATED"/>
    <property type="match status" value="1"/>
</dbReference>
<comment type="cofactor">
    <cofactor evidence="1">
        <name>heme</name>
        <dbReference type="ChEBI" id="CHEBI:30413"/>
    </cofactor>
</comment>
<proteinExistence type="inferred from homology"/>
<keyword evidence="9" id="KW-0492">Microsome</keyword>
<dbReference type="InterPro" id="IPR017972">
    <property type="entry name" value="Cyt_P450_CS"/>
</dbReference>
<name>A0ABR3IAZ0_LOXSC</name>
<keyword evidence="12 15" id="KW-0503">Monooxygenase</keyword>
<dbReference type="InterPro" id="IPR036396">
    <property type="entry name" value="Cyt_P450_sf"/>
</dbReference>
<keyword evidence="18" id="KW-1185">Reference proteome</keyword>
<evidence type="ECO:0000313" key="18">
    <source>
        <dbReference type="Proteomes" id="UP001549920"/>
    </source>
</evidence>
<comment type="similarity">
    <text evidence="4 15">Belongs to the cytochrome P450 family.</text>
</comment>
<keyword evidence="10 15" id="KW-0560">Oxidoreductase</keyword>
<comment type="caution">
    <text evidence="17">The sequence shown here is derived from an EMBL/GenBank/DDBJ whole genome shotgun (WGS) entry which is preliminary data.</text>
</comment>
<evidence type="ECO:0000256" key="16">
    <source>
        <dbReference type="SAM" id="Phobius"/>
    </source>
</evidence>
<evidence type="ECO:0000256" key="6">
    <source>
        <dbReference type="ARBA" id="ARBA00022617"/>
    </source>
</evidence>
<sequence>MLLYVIWLGVLVAAVWLYFRRLHSRFSRYGVKNLPPLPVIGNSLPGWKRKEHLVEEQERIYNSFPDEKFVGRFELLHAILMLRDIEVIKKITVKDFDYFLDHRTIVDENTDPFFGRNLFALKGQEWKDMRSTLSPAFTSSKIRLMVPFMVEVGNQMMDSLKMKLKESNEKYIDINVRDLTTRYANDVIASCAFGLKVNSHADVNNEFYMTGKSALDFNSSQIFKFVGFFLMPKIMKLFKVKLFSEATTNFFKNIVLSTMRERETQNIIRPDMIHLLMEAKKGRLVHDDRGKYTDKSEPDAGFATVEESAVGHKKVNREWSDNDLIAQAVLFFIAGFETVATAMSFAIHELALNPDIQDRLVKEIKENEAKNGGKFDYKSIQNMTYMDMVVSEVLRLWPAAMQLDRVCVKDYNMGKPNSTATQDYIIRAGEGLIIPIYAIHRDPKYFPNPQKFDPERFSEENKHNIQPFAYLPFGSGARNCIGSRFALCEVKVMLYQLLLQMEVSPCAKTCVPSRMDKNSFNFSLDGGHWVRLSLRT</sequence>
<evidence type="ECO:0000256" key="11">
    <source>
        <dbReference type="ARBA" id="ARBA00023004"/>
    </source>
</evidence>
<evidence type="ECO:0000256" key="5">
    <source>
        <dbReference type="ARBA" id="ARBA00012109"/>
    </source>
</evidence>
<organism evidence="17 18">
    <name type="scientific">Loxostege sticticalis</name>
    <name type="common">Beet webworm moth</name>
    <dbReference type="NCBI Taxonomy" id="481309"/>
    <lineage>
        <taxon>Eukaryota</taxon>
        <taxon>Metazoa</taxon>
        <taxon>Ecdysozoa</taxon>
        <taxon>Arthropoda</taxon>
        <taxon>Hexapoda</taxon>
        <taxon>Insecta</taxon>
        <taxon>Pterygota</taxon>
        <taxon>Neoptera</taxon>
        <taxon>Endopterygota</taxon>
        <taxon>Lepidoptera</taxon>
        <taxon>Glossata</taxon>
        <taxon>Ditrysia</taxon>
        <taxon>Pyraloidea</taxon>
        <taxon>Crambidae</taxon>
        <taxon>Pyraustinae</taxon>
        <taxon>Loxostege</taxon>
    </lineage>
</organism>
<evidence type="ECO:0000256" key="4">
    <source>
        <dbReference type="ARBA" id="ARBA00010617"/>
    </source>
</evidence>
<reference evidence="17 18" key="1">
    <citation type="submission" date="2024-06" db="EMBL/GenBank/DDBJ databases">
        <title>A chromosome-level genome assembly of beet webworm, Loxostege sticticalis.</title>
        <authorList>
            <person name="Zhang Y."/>
        </authorList>
    </citation>
    <scope>NUCLEOTIDE SEQUENCE [LARGE SCALE GENOMIC DNA]</scope>
    <source>
        <strain evidence="17">AQ026</strain>
        <tissue evidence="17">Whole body</tissue>
    </source>
</reference>
<dbReference type="CDD" id="cd11056">
    <property type="entry name" value="CYP6-like"/>
    <property type="match status" value="1"/>
</dbReference>
<evidence type="ECO:0000256" key="9">
    <source>
        <dbReference type="ARBA" id="ARBA00022848"/>
    </source>
</evidence>
<evidence type="ECO:0000256" key="14">
    <source>
        <dbReference type="ARBA" id="ARBA00047827"/>
    </source>
</evidence>
<dbReference type="InterPro" id="IPR002401">
    <property type="entry name" value="Cyt_P450_E_grp-I"/>
</dbReference>
<evidence type="ECO:0000256" key="12">
    <source>
        <dbReference type="ARBA" id="ARBA00023033"/>
    </source>
</evidence>
<keyword evidence="16" id="KW-1133">Transmembrane helix</keyword>
<dbReference type="EMBL" id="JBEUOH010000006">
    <property type="protein sequence ID" value="KAL0893431.1"/>
    <property type="molecule type" value="Genomic_DNA"/>
</dbReference>
<keyword evidence="13 16" id="KW-0472">Membrane</keyword>
<dbReference type="InterPro" id="IPR050476">
    <property type="entry name" value="Insect_CytP450_Detox"/>
</dbReference>
<evidence type="ECO:0000256" key="13">
    <source>
        <dbReference type="ARBA" id="ARBA00023136"/>
    </source>
</evidence>
<dbReference type="Pfam" id="PF00067">
    <property type="entry name" value="p450"/>
    <property type="match status" value="1"/>
</dbReference>
<gene>
    <name evidence="17" type="ORF">ABMA27_015016</name>
</gene>
<keyword evidence="8" id="KW-0256">Endoplasmic reticulum</keyword>
<dbReference type="PANTHER" id="PTHR24292">
    <property type="entry name" value="CYTOCHROME P450"/>
    <property type="match status" value="1"/>
</dbReference>
<evidence type="ECO:0000256" key="3">
    <source>
        <dbReference type="ARBA" id="ARBA00004406"/>
    </source>
</evidence>
<keyword evidence="11 15" id="KW-0408">Iron</keyword>
<evidence type="ECO:0000256" key="2">
    <source>
        <dbReference type="ARBA" id="ARBA00004174"/>
    </source>
</evidence>
<evidence type="ECO:0000256" key="10">
    <source>
        <dbReference type="ARBA" id="ARBA00023002"/>
    </source>
</evidence>
<accession>A0ABR3IAZ0</accession>
<evidence type="ECO:0000256" key="8">
    <source>
        <dbReference type="ARBA" id="ARBA00022824"/>
    </source>
</evidence>
<protein>
    <recommendedName>
        <fullName evidence="5">unspecific monooxygenase</fullName>
        <ecNumber evidence="5">1.14.14.1</ecNumber>
    </recommendedName>
</protein>
<dbReference type="PROSITE" id="PS00086">
    <property type="entry name" value="CYTOCHROME_P450"/>
    <property type="match status" value="1"/>
</dbReference>
<comment type="catalytic activity">
    <reaction evidence="14">
        <text>an organic molecule + reduced [NADPH--hemoprotein reductase] + O2 = an alcohol + oxidized [NADPH--hemoprotein reductase] + H2O + H(+)</text>
        <dbReference type="Rhea" id="RHEA:17149"/>
        <dbReference type="Rhea" id="RHEA-COMP:11964"/>
        <dbReference type="Rhea" id="RHEA-COMP:11965"/>
        <dbReference type="ChEBI" id="CHEBI:15377"/>
        <dbReference type="ChEBI" id="CHEBI:15378"/>
        <dbReference type="ChEBI" id="CHEBI:15379"/>
        <dbReference type="ChEBI" id="CHEBI:30879"/>
        <dbReference type="ChEBI" id="CHEBI:57618"/>
        <dbReference type="ChEBI" id="CHEBI:58210"/>
        <dbReference type="ChEBI" id="CHEBI:142491"/>
        <dbReference type="EC" id="1.14.14.1"/>
    </reaction>
</comment>
<comment type="subcellular location">
    <subcellularLocation>
        <location evidence="3">Endoplasmic reticulum membrane</location>
        <topology evidence="3">Peripheral membrane protein</topology>
    </subcellularLocation>
    <subcellularLocation>
        <location evidence="2">Microsome membrane</location>
        <topology evidence="2">Peripheral membrane protein</topology>
    </subcellularLocation>
</comment>
<dbReference type="EC" id="1.14.14.1" evidence="5"/>
<evidence type="ECO:0000256" key="7">
    <source>
        <dbReference type="ARBA" id="ARBA00022723"/>
    </source>
</evidence>
<keyword evidence="16" id="KW-0812">Transmembrane</keyword>
<keyword evidence="7 15" id="KW-0479">Metal-binding</keyword>
<dbReference type="Proteomes" id="UP001549920">
    <property type="component" value="Unassembled WGS sequence"/>
</dbReference>
<dbReference type="Gene3D" id="1.10.630.10">
    <property type="entry name" value="Cytochrome P450"/>
    <property type="match status" value="1"/>
</dbReference>